<reference evidence="2 3" key="2">
    <citation type="submission" date="2020-03" db="EMBL/GenBank/DDBJ databases">
        <authorList>
            <person name="Ichikawa N."/>
            <person name="Kimura A."/>
            <person name="Kitahashi Y."/>
            <person name="Uohara A."/>
        </authorList>
    </citation>
    <scope>NUCLEOTIDE SEQUENCE [LARGE SCALE GENOMIC DNA]</scope>
    <source>
        <strain evidence="2 3">NBRC 105367</strain>
    </source>
</reference>
<evidence type="ECO:0000256" key="1">
    <source>
        <dbReference type="SAM" id="MobiDB-lite"/>
    </source>
</evidence>
<gene>
    <name evidence="2" type="ORF">Psuf_004460</name>
</gene>
<name>A0A6F8YAT1_9ACTN</name>
<sequence>MEPSPEIERGIGGLAIDTTSLELQLALLIALALGKDWPFARTLMARPGEVMRTLKQVIDRPGGLAGDLRRLRDDARQLRGERNELIHSVAILTMDHNAAGHKVALLNPARDILKFPTTEELSLLSQRTRALAARCMKLAQQLDQAQRAADTQEPPQQGPARLAR</sequence>
<protein>
    <submittedName>
        <fullName evidence="2">Uncharacterized protein</fullName>
    </submittedName>
</protein>
<dbReference type="AlphaFoldDB" id="A0A6F8YAT1"/>
<feature type="region of interest" description="Disordered" evidence="1">
    <location>
        <begin position="145"/>
        <end position="164"/>
    </location>
</feature>
<reference evidence="2 3" key="1">
    <citation type="submission" date="2020-03" db="EMBL/GenBank/DDBJ databases">
        <title>Whole genome shotgun sequence of Phytohabitans suffuscus NBRC 105367.</title>
        <authorList>
            <person name="Komaki H."/>
            <person name="Tamura T."/>
        </authorList>
    </citation>
    <scope>NUCLEOTIDE SEQUENCE [LARGE SCALE GENOMIC DNA]</scope>
    <source>
        <strain evidence="2 3">NBRC 105367</strain>
    </source>
</reference>
<evidence type="ECO:0000313" key="2">
    <source>
        <dbReference type="EMBL" id="BCB83133.1"/>
    </source>
</evidence>
<accession>A0A6F8YAT1</accession>
<dbReference type="EMBL" id="AP022871">
    <property type="protein sequence ID" value="BCB83133.1"/>
    <property type="molecule type" value="Genomic_DNA"/>
</dbReference>
<dbReference type="Proteomes" id="UP000503011">
    <property type="component" value="Chromosome"/>
</dbReference>
<dbReference type="KEGG" id="psuu:Psuf_004460"/>
<organism evidence="2 3">
    <name type="scientific">Phytohabitans suffuscus</name>
    <dbReference type="NCBI Taxonomy" id="624315"/>
    <lineage>
        <taxon>Bacteria</taxon>
        <taxon>Bacillati</taxon>
        <taxon>Actinomycetota</taxon>
        <taxon>Actinomycetes</taxon>
        <taxon>Micromonosporales</taxon>
        <taxon>Micromonosporaceae</taxon>
    </lineage>
</organism>
<proteinExistence type="predicted"/>
<evidence type="ECO:0000313" key="3">
    <source>
        <dbReference type="Proteomes" id="UP000503011"/>
    </source>
</evidence>
<keyword evidence="3" id="KW-1185">Reference proteome</keyword>